<keyword evidence="4" id="KW-1185">Reference proteome</keyword>
<dbReference type="Pfam" id="PF24626">
    <property type="entry name" value="SH3_Tf2-1"/>
    <property type="match status" value="1"/>
</dbReference>
<dbReference type="InterPro" id="IPR056924">
    <property type="entry name" value="SH3_Tf2-1"/>
</dbReference>
<protein>
    <recommendedName>
        <fullName evidence="2">Integrase catalytic domain-containing protein</fullName>
    </recommendedName>
</protein>
<dbReference type="SUPFAM" id="SSF53098">
    <property type="entry name" value="Ribonuclease H-like"/>
    <property type="match status" value="1"/>
</dbReference>
<comment type="caution">
    <text evidence="3">The sequence shown here is derived from an EMBL/GenBank/DDBJ whole genome shotgun (WGS) entry which is preliminary data.</text>
</comment>
<keyword evidence="1" id="KW-0694">RNA-binding</keyword>
<dbReference type="GO" id="GO:0015074">
    <property type="term" value="P:DNA integration"/>
    <property type="evidence" value="ECO:0007669"/>
    <property type="project" value="InterPro"/>
</dbReference>
<dbReference type="InterPro" id="IPR012337">
    <property type="entry name" value="RNaseH-like_sf"/>
</dbReference>
<dbReference type="InterPro" id="IPR036397">
    <property type="entry name" value="RNaseH_sf"/>
</dbReference>
<dbReference type="InterPro" id="IPR001584">
    <property type="entry name" value="Integrase_cat-core"/>
</dbReference>
<gene>
    <name evidence="3" type="ORF">O181_041683</name>
</gene>
<organism evidence="3 4">
    <name type="scientific">Austropuccinia psidii MF-1</name>
    <dbReference type="NCBI Taxonomy" id="1389203"/>
    <lineage>
        <taxon>Eukaryota</taxon>
        <taxon>Fungi</taxon>
        <taxon>Dikarya</taxon>
        <taxon>Basidiomycota</taxon>
        <taxon>Pucciniomycotina</taxon>
        <taxon>Pucciniomycetes</taxon>
        <taxon>Pucciniales</taxon>
        <taxon>Sphaerophragmiaceae</taxon>
        <taxon>Austropuccinia</taxon>
    </lineage>
</organism>
<dbReference type="PANTHER" id="PTHR37984:SF5">
    <property type="entry name" value="PROTEIN NYNRIN-LIKE"/>
    <property type="match status" value="1"/>
</dbReference>
<dbReference type="AlphaFoldDB" id="A0A9Q3HE13"/>
<evidence type="ECO:0000259" key="2">
    <source>
        <dbReference type="PROSITE" id="PS50994"/>
    </source>
</evidence>
<dbReference type="PANTHER" id="PTHR37984">
    <property type="entry name" value="PROTEIN CBG26694"/>
    <property type="match status" value="1"/>
</dbReference>
<dbReference type="EMBL" id="AVOT02016594">
    <property type="protein sequence ID" value="MBW0501968.1"/>
    <property type="molecule type" value="Genomic_DNA"/>
</dbReference>
<dbReference type="Proteomes" id="UP000765509">
    <property type="component" value="Unassembled WGS sequence"/>
</dbReference>
<evidence type="ECO:0000313" key="3">
    <source>
        <dbReference type="EMBL" id="MBW0501968.1"/>
    </source>
</evidence>
<dbReference type="PROSITE" id="PS50994">
    <property type="entry name" value="INTEGRASE"/>
    <property type="match status" value="1"/>
</dbReference>
<name>A0A9Q3HE13_9BASI</name>
<dbReference type="GO" id="GO:0005634">
    <property type="term" value="C:nucleus"/>
    <property type="evidence" value="ECO:0007669"/>
    <property type="project" value="UniProtKB-ARBA"/>
</dbReference>
<feature type="domain" description="Integrase catalytic" evidence="2">
    <location>
        <begin position="1"/>
        <end position="109"/>
    </location>
</feature>
<evidence type="ECO:0000256" key="1">
    <source>
        <dbReference type="ARBA" id="ARBA00022884"/>
    </source>
</evidence>
<dbReference type="InterPro" id="IPR050951">
    <property type="entry name" value="Retrovirus_Pol_polyprotein"/>
</dbReference>
<reference evidence="3" key="1">
    <citation type="submission" date="2021-03" db="EMBL/GenBank/DDBJ databases">
        <title>Draft genome sequence of rust myrtle Austropuccinia psidii MF-1, a brazilian biotype.</title>
        <authorList>
            <person name="Quecine M.C."/>
            <person name="Pachon D.M.R."/>
            <person name="Bonatelli M.L."/>
            <person name="Correr F.H."/>
            <person name="Franceschini L.M."/>
            <person name="Leite T.F."/>
            <person name="Margarido G.R.A."/>
            <person name="Almeida C.A."/>
            <person name="Ferrarezi J.A."/>
            <person name="Labate C.A."/>
        </authorList>
    </citation>
    <scope>NUCLEOTIDE SEQUENCE</scope>
    <source>
        <strain evidence="3">MF-1</strain>
    </source>
</reference>
<sequence length="335" mass="39067">MDWVTALPPGRNKSHNACIVLVNRYRETPMFLPFHEDATSMDTAIMIWNKGISHTGLFQNIISDRDPKFTSALWKNLHNLFGPKLSFSTAYHPQTDGLTEIMIQTLEDMTTRFCAYYIEFRDSYGFTNYWCTLIPALELEYKTSIYSLTEVSFKVILEKAEHHANRCIQDSVQYEKERWDKTYKPPDFKVGDLLVVSTLNFNNIKGQMKLKDSFVGPFMIKALHGPNAVQLELTGQLMSRNPTFPVSMIKSYSSSDKQLLPLRKKPTPKIPALEEGEENKVIKVPQERRTRNKREKEYLLRYRNPTQEDEWLVGQDITNYDKLLRRLINLKRPSE</sequence>
<proteinExistence type="predicted"/>
<evidence type="ECO:0000313" key="4">
    <source>
        <dbReference type="Proteomes" id="UP000765509"/>
    </source>
</evidence>
<accession>A0A9Q3HE13</accession>
<dbReference type="Gene3D" id="3.30.420.10">
    <property type="entry name" value="Ribonuclease H-like superfamily/Ribonuclease H"/>
    <property type="match status" value="1"/>
</dbReference>
<dbReference type="GO" id="GO:0003723">
    <property type="term" value="F:RNA binding"/>
    <property type="evidence" value="ECO:0007669"/>
    <property type="project" value="UniProtKB-KW"/>
</dbReference>